<keyword evidence="2" id="KW-1185">Reference proteome</keyword>
<name>A0ACD5HBZ3_9PROT</name>
<reference evidence="1 2" key="1">
    <citation type="journal article" date="2021" name="ISME J.">
        <title>Genomic evolution of the class Acidithiobacillia: deep-branching Proteobacteria living in extreme acidic conditions.</title>
        <authorList>
            <person name="Moya-Beltran A."/>
            <person name="Beard S."/>
            <person name="Rojas-Villalobos C."/>
            <person name="Issotta F."/>
            <person name="Gallardo Y."/>
            <person name="Ulloa R."/>
            <person name="Giaveno A."/>
            <person name="Degli Esposti M."/>
            <person name="Johnson D.B."/>
            <person name="Quatrini R."/>
        </authorList>
    </citation>
    <scope>NUCLEOTIDE SEQUENCE [LARGE SCALE GENOMIC DNA]</scope>
    <source>
        <strain evidence="1 2">GG1-14</strain>
    </source>
</reference>
<evidence type="ECO:0000313" key="1">
    <source>
        <dbReference type="EMBL" id="XRI72480.1"/>
    </source>
</evidence>
<protein>
    <submittedName>
        <fullName evidence="1">Serine O-acetyltransferase</fullName>
        <ecNumber evidence="1">2.3.1.30</ecNumber>
    </submittedName>
</protein>
<keyword evidence="1" id="KW-0808">Transferase</keyword>
<keyword evidence="1" id="KW-0012">Acyltransferase</keyword>
<organism evidence="1 2">
    <name type="scientific">Acidithiobacillus montserratensis</name>
    <dbReference type="NCBI Taxonomy" id="2729135"/>
    <lineage>
        <taxon>Bacteria</taxon>
        <taxon>Pseudomonadati</taxon>
        <taxon>Pseudomonadota</taxon>
        <taxon>Acidithiobacillia</taxon>
        <taxon>Acidithiobacillales</taxon>
        <taxon>Acidithiobacillaceae</taxon>
        <taxon>Acidithiobacillus</taxon>
    </lineage>
</organism>
<sequence length="256" mass="27739">MTGHWRADLDAVFARDPAARNRLEVLLTYPGVHALFMHRLAHGLWKRHWRLLARIIAAFSRFWTGIEIHPGACIGQRFFIDHGMGVVIGETAEIGDDCTLYHGVTLGGTSWQPGKRHPTLGNGVIVGAGAKVLGPIVVGDQARIGSNAVVVKTVPAGATVVGIPGRVVNKAEQHPDNFEAYGLTGQMPDPVARAIECMLEHMHRQDAEIAQLREGVQQLQPRQSLMPVEEIACSLDPDPAVPEQTPPRRGTSSGNT</sequence>
<proteinExistence type="predicted"/>
<dbReference type="EMBL" id="CP127526">
    <property type="protein sequence ID" value="XRI72480.1"/>
    <property type="molecule type" value="Genomic_DNA"/>
</dbReference>
<evidence type="ECO:0000313" key="2">
    <source>
        <dbReference type="Proteomes" id="UP001195965"/>
    </source>
</evidence>
<accession>A0ACD5HBZ3</accession>
<gene>
    <name evidence="1" type="primary">cysE</name>
    <name evidence="1" type="ORF">HHS34_008465</name>
</gene>
<dbReference type="EC" id="2.3.1.30" evidence="1"/>
<dbReference type="Proteomes" id="UP001195965">
    <property type="component" value="Chromosome"/>
</dbReference>